<accession>A0A151UDE8</accession>
<gene>
    <name evidence="3" type="ORF">KK1_048895</name>
</gene>
<dbReference type="OMA" id="SWIMSNV"/>
<dbReference type="InterPro" id="IPR005162">
    <property type="entry name" value="Retrotrans_gag_dom"/>
</dbReference>
<evidence type="ECO:0000259" key="2">
    <source>
        <dbReference type="Pfam" id="PF14244"/>
    </source>
</evidence>
<keyword evidence="4" id="KW-1185">Reference proteome</keyword>
<reference evidence="3" key="1">
    <citation type="journal article" date="2012" name="Nat. Biotechnol.">
        <title>Draft genome sequence of pigeonpea (Cajanus cajan), an orphan legume crop of resource-poor farmers.</title>
        <authorList>
            <person name="Varshney R.K."/>
            <person name="Chen W."/>
            <person name="Li Y."/>
            <person name="Bharti A.K."/>
            <person name="Saxena R.K."/>
            <person name="Schlueter J.A."/>
            <person name="Donoghue M.T."/>
            <person name="Azam S."/>
            <person name="Fan G."/>
            <person name="Whaley A.M."/>
            <person name="Farmer A.D."/>
            <person name="Sheridan J."/>
            <person name="Iwata A."/>
            <person name="Tuteja R."/>
            <person name="Penmetsa R.V."/>
            <person name="Wu W."/>
            <person name="Upadhyaya H.D."/>
            <person name="Yang S.P."/>
            <person name="Shah T."/>
            <person name="Saxena K.B."/>
            <person name="Michael T."/>
            <person name="McCombie W.R."/>
            <person name="Yang B."/>
            <person name="Zhang G."/>
            <person name="Yang H."/>
            <person name="Wang J."/>
            <person name="Spillane C."/>
            <person name="Cook D.R."/>
            <person name="May G.D."/>
            <person name="Xu X."/>
            <person name="Jackson S.A."/>
        </authorList>
    </citation>
    <scope>NUCLEOTIDE SEQUENCE [LARGE SCALE GENOMIC DNA]</scope>
</reference>
<protein>
    <recommendedName>
        <fullName evidence="5">Retrotransposon gag domain-containing protein</fullName>
    </recommendedName>
</protein>
<dbReference type="Pfam" id="PF03732">
    <property type="entry name" value="Retrotrans_gag"/>
    <property type="match status" value="1"/>
</dbReference>
<evidence type="ECO:0008006" key="5">
    <source>
        <dbReference type="Google" id="ProtNLM"/>
    </source>
</evidence>
<feature type="domain" description="Retrotransposon Copia-like N-terminal" evidence="2">
    <location>
        <begin position="1"/>
        <end position="19"/>
    </location>
</feature>
<dbReference type="PANTHER" id="PTHR37610">
    <property type="entry name" value="CCHC-TYPE DOMAIN-CONTAINING PROTEIN"/>
    <property type="match status" value="1"/>
</dbReference>
<evidence type="ECO:0000313" key="4">
    <source>
        <dbReference type="Proteomes" id="UP000075243"/>
    </source>
</evidence>
<dbReference type="AlphaFoldDB" id="A0A151UDE8"/>
<evidence type="ECO:0000259" key="1">
    <source>
        <dbReference type="Pfam" id="PF03732"/>
    </source>
</evidence>
<dbReference type="EMBL" id="AGCT01019250">
    <property type="protein sequence ID" value="KYP77332.1"/>
    <property type="molecule type" value="Genomic_DNA"/>
</dbReference>
<dbReference type="Gramene" id="C.cajan_46651.t">
    <property type="protein sequence ID" value="C.cajan_46651.t.cds1"/>
    <property type="gene ID" value="C.cajan_46651"/>
</dbReference>
<name>A0A151UDE8_CAJCA</name>
<proteinExistence type="predicted"/>
<evidence type="ECO:0000313" key="3">
    <source>
        <dbReference type="EMBL" id="KYP77332.1"/>
    </source>
</evidence>
<comment type="caution">
    <text evidence="3">The sequence shown here is derived from an EMBL/GenBank/DDBJ whole genome shotgun (WGS) entry which is preliminary data.</text>
</comment>
<dbReference type="Proteomes" id="UP000075243">
    <property type="component" value="Unassembled WGS sequence"/>
</dbReference>
<dbReference type="InterPro" id="IPR029472">
    <property type="entry name" value="Copia-like_N"/>
</dbReference>
<sequence>MALEGKNKLGFIDGSILKPFVNDPKRQSWKHNNSIIASWIMNLVSKDIWNDLKIRFQKKNGPRIFKIKHDLINLKQGNLTITQYYTKVKSY</sequence>
<organism evidence="3 4">
    <name type="scientific">Cajanus cajan</name>
    <name type="common">Pigeon pea</name>
    <name type="synonym">Cajanus indicus</name>
    <dbReference type="NCBI Taxonomy" id="3821"/>
    <lineage>
        <taxon>Eukaryota</taxon>
        <taxon>Viridiplantae</taxon>
        <taxon>Streptophyta</taxon>
        <taxon>Embryophyta</taxon>
        <taxon>Tracheophyta</taxon>
        <taxon>Spermatophyta</taxon>
        <taxon>Magnoliopsida</taxon>
        <taxon>eudicotyledons</taxon>
        <taxon>Gunneridae</taxon>
        <taxon>Pentapetalae</taxon>
        <taxon>rosids</taxon>
        <taxon>fabids</taxon>
        <taxon>Fabales</taxon>
        <taxon>Fabaceae</taxon>
        <taxon>Papilionoideae</taxon>
        <taxon>50 kb inversion clade</taxon>
        <taxon>NPAAA clade</taxon>
        <taxon>indigoferoid/millettioid clade</taxon>
        <taxon>Phaseoleae</taxon>
        <taxon>Cajanus</taxon>
    </lineage>
</organism>
<feature type="domain" description="Retrotransposon gag" evidence="1">
    <location>
        <begin position="37"/>
        <end position="91"/>
    </location>
</feature>
<dbReference type="Pfam" id="PF14244">
    <property type="entry name" value="Retrotran_gag_3"/>
    <property type="match status" value="1"/>
</dbReference>
<dbReference type="PANTHER" id="PTHR37610:SF97">
    <property type="entry name" value="RETROTRANSPOSON GAG DOMAIN-CONTAINING PROTEIN"/>
    <property type="match status" value="1"/>
</dbReference>